<dbReference type="GO" id="GO:0034220">
    <property type="term" value="P:monoatomic ion transmembrane transport"/>
    <property type="evidence" value="ECO:0007669"/>
    <property type="project" value="UniProtKB-KW"/>
</dbReference>
<evidence type="ECO:0000313" key="3">
    <source>
        <dbReference type="EMBL" id="SPC88548.1"/>
    </source>
</evidence>
<keyword evidence="1" id="KW-0406">Ion transport</keyword>
<keyword evidence="2" id="KW-1133">Transmembrane helix</keyword>
<organism evidence="3">
    <name type="scientific">Fagus sylvatica</name>
    <name type="common">Beechnut</name>
    <dbReference type="NCBI Taxonomy" id="28930"/>
    <lineage>
        <taxon>Eukaryota</taxon>
        <taxon>Viridiplantae</taxon>
        <taxon>Streptophyta</taxon>
        <taxon>Embryophyta</taxon>
        <taxon>Tracheophyta</taxon>
        <taxon>Spermatophyta</taxon>
        <taxon>Magnoliopsida</taxon>
        <taxon>eudicotyledons</taxon>
        <taxon>Gunneridae</taxon>
        <taxon>Pentapetalae</taxon>
        <taxon>rosids</taxon>
        <taxon>fabids</taxon>
        <taxon>Fagales</taxon>
        <taxon>Fagaceae</taxon>
        <taxon>Fagus</taxon>
    </lineage>
</organism>
<keyword evidence="2" id="KW-0812">Transmembrane</keyword>
<reference evidence="3" key="1">
    <citation type="submission" date="2018-02" db="EMBL/GenBank/DDBJ databases">
        <authorList>
            <person name="Cohen D.B."/>
            <person name="Kent A.D."/>
        </authorList>
    </citation>
    <scope>NUCLEOTIDE SEQUENCE</scope>
</reference>
<gene>
    <name evidence="3" type="ORF">FSB_LOCUS16430</name>
</gene>
<dbReference type="PANTHER" id="PTHR45651:SF94">
    <property type="entry name" value="CYCLIC NUCLEOTIDE-BINDING DOMAIN-CONTAINING PROTEIN"/>
    <property type="match status" value="1"/>
</dbReference>
<dbReference type="EMBL" id="OIVN01001001">
    <property type="protein sequence ID" value="SPC88548.1"/>
    <property type="molecule type" value="Genomic_DNA"/>
</dbReference>
<proteinExistence type="predicted"/>
<evidence type="ECO:0000256" key="2">
    <source>
        <dbReference type="SAM" id="Phobius"/>
    </source>
</evidence>
<dbReference type="PANTHER" id="PTHR45651">
    <property type="entry name" value="CYCLIC NUCLEOTIDE-GATED ION CHANNEL 15-RELATED-RELATED"/>
    <property type="match status" value="1"/>
</dbReference>
<sequence length="269" mass="30860">MHANYYIYFPSRFEDWSSERSLSSERQYSIDDGPQLRKPRPTAGRVLNFGIPSVGDQPRKESGSKKAILDPQGQFLQTWNKIFVLSCVISLALDPLFFYIPVIKIKGDDKCLDADKKLTTIACVLRSLFDTFYVVRIIFQFRTGFISPSSRVFGRGETINDPVAIAKKYLSTYFIIDILSILPLPQVLVFVIIPLWKTEAPLVIKEMLKLVIFSQYVPRLMRFYPLYVEVTRTSGRLTQTAWAGAAYNLFLYMLASHVAGAFWYMFAIE</sequence>
<evidence type="ECO:0000256" key="1">
    <source>
        <dbReference type="ARBA" id="ARBA00023303"/>
    </source>
</evidence>
<keyword evidence="1" id="KW-0813">Transport</keyword>
<feature type="transmembrane region" description="Helical" evidence="2">
    <location>
        <begin position="82"/>
        <end position="100"/>
    </location>
</feature>
<name>A0A2N9FMX5_FAGSY</name>
<accession>A0A2N9FMX5</accession>
<dbReference type="SUPFAM" id="SSF81324">
    <property type="entry name" value="Voltage-gated potassium channels"/>
    <property type="match status" value="1"/>
</dbReference>
<feature type="transmembrane region" description="Helical" evidence="2">
    <location>
        <begin position="245"/>
        <end position="266"/>
    </location>
</feature>
<keyword evidence="1" id="KW-0407">Ion channel</keyword>
<dbReference type="AlphaFoldDB" id="A0A2N9FMX5"/>
<dbReference type="GO" id="GO:0016020">
    <property type="term" value="C:membrane"/>
    <property type="evidence" value="ECO:0007669"/>
    <property type="project" value="UniProtKB-SubCell"/>
</dbReference>
<protein>
    <submittedName>
        <fullName evidence="3">Uncharacterized protein</fullName>
    </submittedName>
</protein>
<keyword evidence="2" id="KW-0472">Membrane</keyword>
<feature type="transmembrane region" description="Helical" evidence="2">
    <location>
        <begin position="174"/>
        <end position="196"/>
    </location>
</feature>